<protein>
    <submittedName>
        <fullName evidence="2">HDOD domain-containing protein</fullName>
    </submittedName>
</protein>
<dbReference type="AlphaFoldDB" id="A0A3D8M474"/>
<name>A0A3D8M474_9ALTE</name>
<dbReference type="OrthoDB" id="6335332at2"/>
<dbReference type="Pfam" id="PF08668">
    <property type="entry name" value="HDOD"/>
    <property type="match status" value="1"/>
</dbReference>
<comment type="caution">
    <text evidence="2">The sequence shown here is derived from an EMBL/GenBank/DDBJ whole genome shotgun (WGS) entry which is preliminary data.</text>
</comment>
<proteinExistence type="predicted"/>
<evidence type="ECO:0000259" key="1">
    <source>
        <dbReference type="Pfam" id="PF08668"/>
    </source>
</evidence>
<evidence type="ECO:0000313" key="2">
    <source>
        <dbReference type="EMBL" id="RDV24380.1"/>
    </source>
</evidence>
<sequence length="558" mass="62348">MKRSDYPTCFGLTKQLLVGSGRPDDVTETSQPTVPLCRHLASSLLSFGIHHPDEAVAVLNSVPPAASVQKVFNHLLLLTLFGQRLQFNERYLCTLVSALAFSYAQNYHSETSSGTPVGQLHKQETALWHEVVQLRRLIAHPTPVKALGPPRLSDSQRWILISLVMLSGSPDQNLFELITILPVRFQKSLAHLIAYPLGSMVGMTVKADSTRWLVVSQTDEKTYRIAQLHSANMDSIRSVHREQIECLGPASFKQWQNKNQLAHREFERPSQDWPVKRAYKINSPPIYLRTIISLLQDDNANIDTIASKIIQHTELADFLMSSASRDNRLQLAVNDIKQAIMTFGLERISDMLIQRALSTRLHQKYFPLRTVCAHLETIIAGVASQLAALSPHKVSPQNTSLLATFSTAPLFTLPALKLSKTIQVSNKNTYDINTLALQHHTQTIGQMAVELARGWQQSDCFIGILSQWGKLPSHCPKAYRVAYSILIISVCWSRKWLFGIHGQCPQTDIAVQEALSFSGLNNQTEMIVLATMSHLVFSPEIDGKLSAISRIYSGNSVY</sequence>
<dbReference type="EMBL" id="QRHA01000011">
    <property type="protein sequence ID" value="RDV24380.1"/>
    <property type="molecule type" value="Genomic_DNA"/>
</dbReference>
<dbReference type="SUPFAM" id="SSF109604">
    <property type="entry name" value="HD-domain/PDEase-like"/>
    <property type="match status" value="1"/>
</dbReference>
<keyword evidence="3" id="KW-1185">Reference proteome</keyword>
<evidence type="ECO:0000313" key="3">
    <source>
        <dbReference type="Proteomes" id="UP000256561"/>
    </source>
</evidence>
<organism evidence="2 3">
    <name type="scientific">Alteromonas aestuariivivens</name>
    <dbReference type="NCBI Taxonomy" id="1938339"/>
    <lineage>
        <taxon>Bacteria</taxon>
        <taxon>Pseudomonadati</taxon>
        <taxon>Pseudomonadota</taxon>
        <taxon>Gammaproteobacteria</taxon>
        <taxon>Alteromonadales</taxon>
        <taxon>Alteromonadaceae</taxon>
        <taxon>Alteromonas/Salinimonas group</taxon>
        <taxon>Alteromonas</taxon>
    </lineage>
</organism>
<accession>A0A3D8M474</accession>
<dbReference type="InterPro" id="IPR013976">
    <property type="entry name" value="HDOD"/>
</dbReference>
<gene>
    <name evidence="2" type="ORF">DXV75_14280</name>
</gene>
<dbReference type="Gene3D" id="1.10.3210.10">
    <property type="entry name" value="Hypothetical protein af1432"/>
    <property type="match status" value="1"/>
</dbReference>
<dbReference type="RefSeq" id="WP_115594107.1">
    <property type="nucleotide sequence ID" value="NZ_QRHA01000011.1"/>
</dbReference>
<dbReference type="Proteomes" id="UP000256561">
    <property type="component" value="Unassembled WGS sequence"/>
</dbReference>
<reference evidence="3" key="1">
    <citation type="submission" date="2018-08" db="EMBL/GenBank/DDBJ databases">
        <authorList>
            <person name="Zhang J."/>
            <person name="Du Z.-J."/>
        </authorList>
    </citation>
    <scope>NUCLEOTIDE SEQUENCE [LARGE SCALE GENOMIC DNA]</scope>
    <source>
        <strain evidence="3">KCTC 52655</strain>
    </source>
</reference>
<feature type="domain" description="HDOD" evidence="1">
    <location>
        <begin position="283"/>
        <end position="458"/>
    </location>
</feature>